<evidence type="ECO:0000256" key="3">
    <source>
        <dbReference type="ARBA" id="ARBA00022448"/>
    </source>
</evidence>
<evidence type="ECO:0000256" key="7">
    <source>
        <dbReference type="ARBA" id="ARBA00023136"/>
    </source>
</evidence>
<feature type="transmembrane region" description="Helical" evidence="8">
    <location>
        <begin position="457"/>
        <end position="482"/>
    </location>
</feature>
<keyword evidence="4 8" id="KW-0812">Transmembrane</keyword>
<keyword evidence="7 8" id="KW-0472">Membrane</keyword>
<name>A0A0C3H5U8_OIDMZ</name>
<comment type="function">
    <text evidence="8">Vacuolar effluxer which mediate the efflux of amino acids resulting from autophagic degradation. The release of autophagic amino acids allows the maintenance of protein synthesis and viability during nitrogen starvation.</text>
</comment>
<organism evidence="10 11">
    <name type="scientific">Oidiodendron maius (strain Zn)</name>
    <dbReference type="NCBI Taxonomy" id="913774"/>
    <lineage>
        <taxon>Eukaryota</taxon>
        <taxon>Fungi</taxon>
        <taxon>Dikarya</taxon>
        <taxon>Ascomycota</taxon>
        <taxon>Pezizomycotina</taxon>
        <taxon>Leotiomycetes</taxon>
        <taxon>Leotiomycetes incertae sedis</taxon>
        <taxon>Myxotrichaceae</taxon>
        <taxon>Oidiodendron</taxon>
    </lineage>
</organism>
<feature type="transmembrane region" description="Helical" evidence="8">
    <location>
        <begin position="141"/>
        <end position="160"/>
    </location>
</feature>
<dbReference type="InterPro" id="IPR050495">
    <property type="entry name" value="ATG22/LtaA_families"/>
</dbReference>
<evidence type="ECO:0000256" key="1">
    <source>
        <dbReference type="ARBA" id="ARBA00004128"/>
    </source>
</evidence>
<dbReference type="GO" id="GO:0006914">
    <property type="term" value="P:autophagy"/>
    <property type="evidence" value="ECO:0007669"/>
    <property type="project" value="UniProtKB-KW"/>
</dbReference>
<evidence type="ECO:0000256" key="9">
    <source>
        <dbReference type="SAM" id="MobiDB-lite"/>
    </source>
</evidence>
<accession>A0A0C3H5U8</accession>
<feature type="transmembrane region" description="Helical" evidence="8">
    <location>
        <begin position="107"/>
        <end position="129"/>
    </location>
</feature>
<dbReference type="OrthoDB" id="42657at2759"/>
<evidence type="ECO:0000256" key="4">
    <source>
        <dbReference type="ARBA" id="ARBA00022692"/>
    </source>
</evidence>
<proteinExistence type="inferred from homology"/>
<dbReference type="GO" id="GO:0005774">
    <property type="term" value="C:vacuolar membrane"/>
    <property type="evidence" value="ECO:0007669"/>
    <property type="project" value="UniProtKB-SubCell"/>
</dbReference>
<feature type="transmembrane region" description="Helical" evidence="8">
    <location>
        <begin position="166"/>
        <end position="191"/>
    </location>
</feature>
<feature type="compositionally biased region" description="Basic and acidic residues" evidence="9">
    <location>
        <begin position="1"/>
        <end position="14"/>
    </location>
</feature>
<sequence length="535" mass="60194">MAEVEKPQDEKRPEAALVTEESGGDAIVEDKSYGPPATKREVWSYYAYFAANNGLGSFQYSNLLFQNLIYLASFNPEVLPLGSEPCGVDPTAPCDIWWGGGGRHRSYTSVILIGNGLSFLCQSLIFLSVGSLADYGNWNPWVVRIFSVICWAFEFGFLGVKTADKWQAAMALYILSSVTWWASFVFFNAVFPKLAHDLPEAREAKERFVNGEITEDEYEFKTSMARSKIMNMSWAWNNVGACVVCGLTIGALFGVHANDGVAQNNWGYSISVAVCTGFWIVFAVPWFLWEKRRPGPAVPKGDNYFTLGFKQVWFTMKQAWKLKQTFAYLVAYFFLADGTGTTQVMIAIAQTQTVLFSVTENTYLILVQSASAFFGVMIVYTIQQRFKIKTKTMLQISNFTCFLLPMWGMIGIWTTKVGFHNLWEFWLFGGIYGVTIGTQYSYGQAFMAELVPKGREYMFFSLLGIVSKGSAWIGPIVSSAIVDRSGNQWTPFPWIAALIFVPWVGIFFISVEKSRKECAEYLNNEARDLRKEHGA</sequence>
<dbReference type="Gene3D" id="1.20.1250.20">
    <property type="entry name" value="MFS general substrate transporter like domains"/>
    <property type="match status" value="1"/>
</dbReference>
<reference evidence="11" key="2">
    <citation type="submission" date="2015-01" db="EMBL/GenBank/DDBJ databases">
        <title>Evolutionary Origins and Diversification of the Mycorrhizal Mutualists.</title>
        <authorList>
            <consortium name="DOE Joint Genome Institute"/>
            <consortium name="Mycorrhizal Genomics Consortium"/>
            <person name="Kohler A."/>
            <person name="Kuo A."/>
            <person name="Nagy L.G."/>
            <person name="Floudas D."/>
            <person name="Copeland A."/>
            <person name="Barry K.W."/>
            <person name="Cichocki N."/>
            <person name="Veneault-Fourrey C."/>
            <person name="LaButti K."/>
            <person name="Lindquist E.A."/>
            <person name="Lipzen A."/>
            <person name="Lundell T."/>
            <person name="Morin E."/>
            <person name="Murat C."/>
            <person name="Riley R."/>
            <person name="Ohm R."/>
            <person name="Sun H."/>
            <person name="Tunlid A."/>
            <person name="Henrissat B."/>
            <person name="Grigoriev I.V."/>
            <person name="Hibbett D.S."/>
            <person name="Martin F."/>
        </authorList>
    </citation>
    <scope>NUCLEOTIDE SEQUENCE [LARGE SCALE GENOMIC DNA]</scope>
    <source>
        <strain evidence="11">Zn</strain>
    </source>
</reference>
<dbReference type="GO" id="GO:0006865">
    <property type="term" value="P:amino acid transport"/>
    <property type="evidence" value="ECO:0007669"/>
    <property type="project" value="UniProtKB-KW"/>
</dbReference>
<keyword evidence="8" id="KW-0029">Amino-acid transport</keyword>
<keyword evidence="5 8" id="KW-1133">Transmembrane helix</keyword>
<dbReference type="Pfam" id="PF11700">
    <property type="entry name" value="ATG22"/>
    <property type="match status" value="1"/>
</dbReference>
<evidence type="ECO:0000256" key="8">
    <source>
        <dbReference type="RuleBase" id="RU363073"/>
    </source>
</evidence>
<dbReference type="InParanoid" id="A0A0C3H5U8"/>
<feature type="transmembrane region" description="Helical" evidence="8">
    <location>
        <begin position="266"/>
        <end position="289"/>
    </location>
</feature>
<dbReference type="STRING" id="913774.A0A0C3H5U8"/>
<feature type="transmembrane region" description="Helical" evidence="8">
    <location>
        <begin position="326"/>
        <end position="350"/>
    </location>
</feature>
<keyword evidence="6 8" id="KW-0072">Autophagy</keyword>
<dbReference type="PANTHER" id="PTHR23519">
    <property type="entry name" value="AUTOPHAGY-RELATED PROTEIN 22"/>
    <property type="match status" value="1"/>
</dbReference>
<evidence type="ECO:0000256" key="5">
    <source>
        <dbReference type="ARBA" id="ARBA00022989"/>
    </source>
</evidence>
<feature type="transmembrane region" description="Helical" evidence="8">
    <location>
        <begin position="362"/>
        <end position="382"/>
    </location>
</feature>
<dbReference type="AlphaFoldDB" id="A0A0C3H5U8"/>
<feature type="transmembrane region" description="Helical" evidence="8">
    <location>
        <begin position="494"/>
        <end position="511"/>
    </location>
</feature>
<evidence type="ECO:0000313" key="10">
    <source>
        <dbReference type="EMBL" id="KIM98659.1"/>
    </source>
</evidence>
<gene>
    <name evidence="10" type="ORF">OIDMADRAFT_181940</name>
</gene>
<comment type="subcellular location">
    <subcellularLocation>
        <location evidence="1 8">Vacuole membrane</location>
        <topology evidence="1 8">Multi-pass membrane protein</topology>
    </subcellularLocation>
</comment>
<dbReference type="Proteomes" id="UP000054321">
    <property type="component" value="Unassembled WGS sequence"/>
</dbReference>
<comment type="similarity">
    <text evidence="2 8">Belongs to the ATG22 family.</text>
</comment>
<dbReference type="InterPro" id="IPR036259">
    <property type="entry name" value="MFS_trans_sf"/>
</dbReference>
<dbReference type="EMBL" id="KN832880">
    <property type="protein sequence ID" value="KIM98659.1"/>
    <property type="molecule type" value="Genomic_DNA"/>
</dbReference>
<feature type="transmembrane region" description="Helical" evidence="8">
    <location>
        <begin position="234"/>
        <end position="254"/>
    </location>
</feature>
<reference evidence="10 11" key="1">
    <citation type="submission" date="2014-04" db="EMBL/GenBank/DDBJ databases">
        <authorList>
            <consortium name="DOE Joint Genome Institute"/>
            <person name="Kuo A."/>
            <person name="Martino E."/>
            <person name="Perotto S."/>
            <person name="Kohler A."/>
            <person name="Nagy L.G."/>
            <person name="Floudas D."/>
            <person name="Copeland A."/>
            <person name="Barry K.W."/>
            <person name="Cichocki N."/>
            <person name="Veneault-Fourrey C."/>
            <person name="LaButti K."/>
            <person name="Lindquist E.A."/>
            <person name="Lipzen A."/>
            <person name="Lundell T."/>
            <person name="Morin E."/>
            <person name="Murat C."/>
            <person name="Sun H."/>
            <person name="Tunlid A."/>
            <person name="Henrissat B."/>
            <person name="Grigoriev I.V."/>
            <person name="Hibbett D.S."/>
            <person name="Martin F."/>
            <person name="Nordberg H.P."/>
            <person name="Cantor M.N."/>
            <person name="Hua S.X."/>
        </authorList>
    </citation>
    <scope>NUCLEOTIDE SEQUENCE [LARGE SCALE GENOMIC DNA]</scope>
    <source>
        <strain evidence="10 11">Zn</strain>
    </source>
</reference>
<feature type="transmembrane region" description="Helical" evidence="8">
    <location>
        <begin position="394"/>
        <end position="413"/>
    </location>
</feature>
<feature type="transmembrane region" description="Helical" evidence="8">
    <location>
        <begin position="425"/>
        <end position="445"/>
    </location>
</feature>
<keyword evidence="11" id="KW-1185">Reference proteome</keyword>
<keyword evidence="3 8" id="KW-0813">Transport</keyword>
<dbReference type="InterPro" id="IPR024671">
    <property type="entry name" value="Atg22-like"/>
</dbReference>
<evidence type="ECO:0000256" key="6">
    <source>
        <dbReference type="ARBA" id="ARBA00023006"/>
    </source>
</evidence>
<protein>
    <recommendedName>
        <fullName evidence="8">Autophagy-related protein</fullName>
    </recommendedName>
</protein>
<dbReference type="PANTHER" id="PTHR23519:SF5">
    <property type="entry name" value="AUTOPHAGY-RELATED PROTEIN"/>
    <property type="match status" value="1"/>
</dbReference>
<dbReference type="SUPFAM" id="SSF103473">
    <property type="entry name" value="MFS general substrate transporter"/>
    <property type="match status" value="1"/>
</dbReference>
<dbReference type="HOGENOM" id="CLU_017518_2_1_1"/>
<feature type="region of interest" description="Disordered" evidence="9">
    <location>
        <begin position="1"/>
        <end position="21"/>
    </location>
</feature>
<keyword evidence="8" id="KW-0926">Vacuole</keyword>
<evidence type="ECO:0000313" key="11">
    <source>
        <dbReference type="Proteomes" id="UP000054321"/>
    </source>
</evidence>
<evidence type="ECO:0000256" key="2">
    <source>
        <dbReference type="ARBA" id="ARBA00006978"/>
    </source>
</evidence>